<keyword evidence="4" id="KW-1185">Reference proteome</keyword>
<keyword evidence="1" id="KW-0175">Coiled coil</keyword>
<feature type="region of interest" description="Disordered" evidence="2">
    <location>
        <begin position="555"/>
        <end position="581"/>
    </location>
</feature>
<feature type="coiled-coil region" evidence="1">
    <location>
        <begin position="77"/>
        <end position="219"/>
    </location>
</feature>
<dbReference type="PANTHER" id="PTHR23159:SF60">
    <property type="entry name" value="SPINDLE ASSEMBLY ABNORMAL PROTEIN 4"/>
    <property type="match status" value="1"/>
</dbReference>
<proteinExistence type="predicted"/>
<dbReference type="PANTHER" id="PTHR23159">
    <property type="entry name" value="CENTROSOMAL PROTEIN 2"/>
    <property type="match status" value="1"/>
</dbReference>
<evidence type="ECO:0000256" key="1">
    <source>
        <dbReference type="SAM" id="Coils"/>
    </source>
</evidence>
<dbReference type="AlphaFoldDB" id="A0A4S2ML81"/>
<dbReference type="STRING" id="341454.A0A4S2ML81"/>
<feature type="compositionally biased region" description="Low complexity" evidence="2">
    <location>
        <begin position="404"/>
        <end position="420"/>
    </location>
</feature>
<dbReference type="OrthoDB" id="4088568at2759"/>
<sequence length="705" mass="77796">MSVAVDDGRDPPSLEVLTRNLTRHVLSATAEDPECCCGKDSCQAVLKTKRMVEEMQGKVELAGQVGKAMLREKEDSKMEAEKREQDLLAHIDNLEHQSARLENANVDILAQNRMLRQNLEDLEADMKMSETKVKEMQEALDETHAELSRVAARAARADVLEARLSILENEQEELRNTIITTREEERAATARWRKSERALQELEEQLERITHEHAMEKARSRNILERLEQQQRSTSVTTRTSGSTAASCVPGAYEKASMSRFVKEILAENGHLQIGIAELRELLAASQEEVKNLRDKIENNLTSPPNTPAIDLHRQPLSMELERTPTGSVQTVVHHHHYHPPPVKEKLTIAVRPTTRRTNRRRKPFPSTDFGPSSANRLPGAGLNNSPPTPNPFAKRWSHASKASTSSTVPSSFPTSPSSTYQASIFDRFDTEDSRPTSAGSDFDPKAWQRYSNSSFAHYTHTRNSSASSIPSHLPGHQPPFQILHTTEEHENETSDNEGISHNHRATSSPSSSRPTLRRTLSHESILSTISTNPLTLNLHPPNFTVSPAVSTTSTSSIAHRPTRPGIPTLPSSTSDGPSAVITPGIAIRTVDSGRGDRETAYSRLLGLQVLRQEGSPPKGSQKDGSGWWWKWGASMKESRLPGLPISVPGVLGRSQPQNTVGIGAADSMKAVVGRMKSVKRANTEPVKKVVDVDGLREALGEGER</sequence>
<evidence type="ECO:0000313" key="4">
    <source>
        <dbReference type="Proteomes" id="UP000298138"/>
    </source>
</evidence>
<reference evidence="3 4" key="1">
    <citation type="submission" date="2019-04" db="EMBL/GenBank/DDBJ databases">
        <title>Comparative genomics and transcriptomics to analyze fruiting body development in filamentous ascomycetes.</title>
        <authorList>
            <consortium name="DOE Joint Genome Institute"/>
            <person name="Lutkenhaus R."/>
            <person name="Traeger S."/>
            <person name="Breuer J."/>
            <person name="Kuo A."/>
            <person name="Lipzen A."/>
            <person name="Pangilinan J."/>
            <person name="Dilworth D."/>
            <person name="Sandor L."/>
            <person name="Poggeler S."/>
            <person name="Barry K."/>
            <person name="Grigoriev I.V."/>
            <person name="Nowrousian M."/>
        </authorList>
    </citation>
    <scope>NUCLEOTIDE SEQUENCE [LARGE SCALE GENOMIC DNA]</scope>
    <source>
        <strain evidence="3 4">CBS 389.68</strain>
    </source>
</reference>
<feature type="compositionally biased region" description="Low complexity" evidence="2">
    <location>
        <begin position="507"/>
        <end position="519"/>
    </location>
</feature>
<feature type="compositionally biased region" description="Polar residues" evidence="2">
    <location>
        <begin position="462"/>
        <end position="471"/>
    </location>
</feature>
<gene>
    <name evidence="3" type="ORF">EX30DRAFT_374480</name>
</gene>
<feature type="compositionally biased region" description="Basic residues" evidence="2">
    <location>
        <begin position="354"/>
        <end position="364"/>
    </location>
</feature>
<feature type="region of interest" description="Disordered" evidence="2">
    <location>
        <begin position="488"/>
        <end position="519"/>
    </location>
</feature>
<feature type="region of interest" description="Disordered" evidence="2">
    <location>
        <begin position="462"/>
        <end position="481"/>
    </location>
</feature>
<name>A0A4S2ML81_9PEZI</name>
<organism evidence="3 4">
    <name type="scientific">Ascodesmis nigricans</name>
    <dbReference type="NCBI Taxonomy" id="341454"/>
    <lineage>
        <taxon>Eukaryota</taxon>
        <taxon>Fungi</taxon>
        <taxon>Dikarya</taxon>
        <taxon>Ascomycota</taxon>
        <taxon>Pezizomycotina</taxon>
        <taxon>Pezizomycetes</taxon>
        <taxon>Pezizales</taxon>
        <taxon>Ascodesmidaceae</taxon>
        <taxon>Ascodesmis</taxon>
    </lineage>
</organism>
<dbReference type="Proteomes" id="UP000298138">
    <property type="component" value="Unassembled WGS sequence"/>
</dbReference>
<protein>
    <submittedName>
        <fullName evidence="3">Uncharacterized protein</fullName>
    </submittedName>
</protein>
<evidence type="ECO:0000313" key="3">
    <source>
        <dbReference type="EMBL" id="TGZ77693.1"/>
    </source>
</evidence>
<evidence type="ECO:0000256" key="2">
    <source>
        <dbReference type="SAM" id="MobiDB-lite"/>
    </source>
</evidence>
<feature type="region of interest" description="Disordered" evidence="2">
    <location>
        <begin position="337"/>
        <end position="420"/>
    </location>
</feature>
<feature type="coiled-coil region" evidence="1">
    <location>
        <begin position="276"/>
        <end position="303"/>
    </location>
</feature>
<accession>A0A4S2ML81</accession>
<dbReference type="InParanoid" id="A0A4S2ML81"/>
<dbReference type="EMBL" id="ML220150">
    <property type="protein sequence ID" value="TGZ77693.1"/>
    <property type="molecule type" value="Genomic_DNA"/>
</dbReference>